<dbReference type="AlphaFoldDB" id="A0A381U1V0"/>
<dbReference type="Pfam" id="PF00884">
    <property type="entry name" value="Sulfatase"/>
    <property type="match status" value="1"/>
</dbReference>
<dbReference type="GO" id="GO:0004065">
    <property type="term" value="F:arylsulfatase activity"/>
    <property type="evidence" value="ECO:0007669"/>
    <property type="project" value="TreeGrafter"/>
</dbReference>
<organism evidence="5">
    <name type="scientific">marine metagenome</name>
    <dbReference type="NCBI Taxonomy" id="408172"/>
    <lineage>
        <taxon>unclassified sequences</taxon>
        <taxon>metagenomes</taxon>
        <taxon>ecological metagenomes</taxon>
    </lineage>
</organism>
<gene>
    <name evidence="5" type="ORF">METZ01_LOCUS75070</name>
</gene>
<feature type="domain" description="Sulfatase N-terminal" evidence="4">
    <location>
        <begin position="33"/>
        <end position="353"/>
    </location>
</feature>
<dbReference type="InterPro" id="IPR050738">
    <property type="entry name" value="Sulfatase"/>
</dbReference>
<dbReference type="InterPro" id="IPR017850">
    <property type="entry name" value="Alkaline_phosphatase_core_sf"/>
</dbReference>
<dbReference type="SUPFAM" id="SSF53649">
    <property type="entry name" value="Alkaline phosphatase-like"/>
    <property type="match status" value="1"/>
</dbReference>
<dbReference type="CDD" id="cd16026">
    <property type="entry name" value="GALNS_like"/>
    <property type="match status" value="1"/>
</dbReference>
<sequence>MKMKINFIATFLLASTMLFYNCSNNKVDKQADPNIVIVLLDDMGYGDIESFGAINYSTPNINRLADDGMLFTNFYSAQAVCSASRAGLLTGTYPNRIGIHGALSPRSKTGLHSREKTIAEILKEKDYKTAVIGKWHLGHQKEFLPLNHGFDYYYGIPYSNDMWPVDFDGNPITDPNNYKKKAYPELPIIENYDKVAEVRTLDDQAKITTDYTEKSVDFINKNAENPFFLYVPHSMPHVPIAASNKFKGKSNQGLYGDVIMELDWSLGQIVKTLEENNILENTIIIFTSDNGPWLNFGNHAGNTAGLREGKGTVFEGGQRVPTIISWPRIVKKSTISNSLAASIDILPTVAEIVNGKLPKHKIDGVSILGILKGETTSPRDHFFYYYKTNRLEAVRKDHWKLILPHNSRSYENVLPGMDGHGGKYARLTLDYSLYNLRRDPGERYNVIEKYPEITQSLKDLAETARDDMGDNATGRKGKNTREPGRVN</sequence>
<keyword evidence="2" id="KW-0378">Hydrolase</keyword>
<dbReference type="Gene3D" id="3.30.1120.10">
    <property type="match status" value="1"/>
</dbReference>
<evidence type="ECO:0000256" key="3">
    <source>
        <dbReference type="SAM" id="MobiDB-lite"/>
    </source>
</evidence>
<comment type="similarity">
    <text evidence="1">Belongs to the sulfatase family.</text>
</comment>
<dbReference type="InterPro" id="IPR000917">
    <property type="entry name" value="Sulfatase_N"/>
</dbReference>
<proteinExistence type="inferred from homology"/>
<accession>A0A381U1V0</accession>
<evidence type="ECO:0000313" key="5">
    <source>
        <dbReference type="EMBL" id="SVA22216.1"/>
    </source>
</evidence>
<dbReference type="PANTHER" id="PTHR42693:SF53">
    <property type="entry name" value="ENDO-4-O-SULFATASE"/>
    <property type="match status" value="1"/>
</dbReference>
<protein>
    <recommendedName>
        <fullName evidence="4">Sulfatase N-terminal domain-containing protein</fullName>
    </recommendedName>
</protein>
<dbReference type="EMBL" id="UINC01005580">
    <property type="protein sequence ID" value="SVA22216.1"/>
    <property type="molecule type" value="Genomic_DNA"/>
</dbReference>
<dbReference type="PANTHER" id="PTHR42693">
    <property type="entry name" value="ARYLSULFATASE FAMILY MEMBER"/>
    <property type="match status" value="1"/>
</dbReference>
<dbReference type="Pfam" id="PF14707">
    <property type="entry name" value="Sulfatase_C"/>
    <property type="match status" value="1"/>
</dbReference>
<evidence type="ECO:0000256" key="2">
    <source>
        <dbReference type="ARBA" id="ARBA00022801"/>
    </source>
</evidence>
<evidence type="ECO:0000256" key="1">
    <source>
        <dbReference type="ARBA" id="ARBA00008779"/>
    </source>
</evidence>
<feature type="region of interest" description="Disordered" evidence="3">
    <location>
        <begin position="462"/>
        <end position="487"/>
    </location>
</feature>
<dbReference type="Gene3D" id="3.40.720.10">
    <property type="entry name" value="Alkaline Phosphatase, subunit A"/>
    <property type="match status" value="1"/>
</dbReference>
<name>A0A381U1V0_9ZZZZ</name>
<evidence type="ECO:0000259" key="4">
    <source>
        <dbReference type="Pfam" id="PF00884"/>
    </source>
</evidence>
<reference evidence="5" key="1">
    <citation type="submission" date="2018-05" db="EMBL/GenBank/DDBJ databases">
        <authorList>
            <person name="Lanie J.A."/>
            <person name="Ng W.-L."/>
            <person name="Kazmierczak K.M."/>
            <person name="Andrzejewski T.M."/>
            <person name="Davidsen T.M."/>
            <person name="Wayne K.J."/>
            <person name="Tettelin H."/>
            <person name="Glass J.I."/>
            <person name="Rusch D."/>
            <person name="Podicherti R."/>
            <person name="Tsui H.-C.T."/>
            <person name="Winkler M.E."/>
        </authorList>
    </citation>
    <scope>NUCLEOTIDE SEQUENCE</scope>
</reference>